<reference evidence="2 3" key="1">
    <citation type="submission" date="2011-02" db="EMBL/GenBank/DDBJ databases">
        <title>The Genome Sequence of Sphaeroforma arctica JP610.</title>
        <authorList>
            <consortium name="The Broad Institute Genome Sequencing Platform"/>
            <person name="Russ C."/>
            <person name="Cuomo C."/>
            <person name="Young S.K."/>
            <person name="Zeng Q."/>
            <person name="Gargeya S."/>
            <person name="Alvarado L."/>
            <person name="Berlin A."/>
            <person name="Chapman S.B."/>
            <person name="Chen Z."/>
            <person name="Freedman E."/>
            <person name="Gellesch M."/>
            <person name="Goldberg J."/>
            <person name="Griggs A."/>
            <person name="Gujja S."/>
            <person name="Heilman E."/>
            <person name="Heiman D."/>
            <person name="Howarth C."/>
            <person name="Mehta T."/>
            <person name="Neiman D."/>
            <person name="Pearson M."/>
            <person name="Roberts A."/>
            <person name="Saif S."/>
            <person name="Shea T."/>
            <person name="Shenoy N."/>
            <person name="Sisk P."/>
            <person name="Stolte C."/>
            <person name="Sykes S."/>
            <person name="White J."/>
            <person name="Yandava C."/>
            <person name="Burger G."/>
            <person name="Gray M.W."/>
            <person name="Holland P.W.H."/>
            <person name="King N."/>
            <person name="Lang F.B.F."/>
            <person name="Roger A.J."/>
            <person name="Ruiz-Trillo I."/>
            <person name="Haas B."/>
            <person name="Nusbaum C."/>
            <person name="Birren B."/>
        </authorList>
    </citation>
    <scope>NUCLEOTIDE SEQUENCE [LARGE SCALE GENOMIC DNA]</scope>
    <source>
        <strain evidence="2 3">JP610</strain>
    </source>
</reference>
<sequence length="621" mass="66841">MKVYSTNSMSTALAALLFATLGEALLCSDARGEDGFACDSTYSFDVASSANEVDSSLNFNNVCCKQDGCKMLTDEILLEVFRECPSGIDSRTGEKVYADVKVYSVAGAILTNANILLTNTMTGEDIEFSYGGTTTFALNEGGSYEISVVGIDDYVVQSEAGKDKVSGDPLMEDTVVDGIYKLSNVASDSVVEFVYVAPQLDRQVVIRAEDDYGNVISGAEVTVTDASTGTSVTYTESDTDVWDASSGNFILSLPSNSEYEFEIINVPTSLIATEEIGGDNLLDGKTIVAVTEDTSVTFVYSQATDCQTTYFGGGGVCPSGTVERGWKACYGSGCTEVECCGDRTCLTETNLSKGSICEEKRPKDDFSTIVCGDGTGVTCTATLCCTEDDLPSLDSQILDQCSSHYINIDFEDVAELRYGDDFDLDPSYRPEGISFSLTTTGSFTPYSLRSAPRIENEAGGSGNAGFYASCTGTNQHYDIDTKGTLGDYFLKLVGLSSNDIPVMPALLVTYNTHGSTQAAGMLYDIDGDFERHEQYEISIYDEDFNLLGSDFSIRGTTDSCSLNAYESTYWQFVVNSSGGVPIKYLRIDYIGKGKPQNIGMGFDNFRAFGCTKDARVLNAFV</sequence>
<dbReference type="EMBL" id="KQ243777">
    <property type="protein sequence ID" value="KNC75205.1"/>
    <property type="molecule type" value="Genomic_DNA"/>
</dbReference>
<keyword evidence="1" id="KW-0732">Signal</keyword>
<organism evidence="2 3">
    <name type="scientific">Sphaeroforma arctica JP610</name>
    <dbReference type="NCBI Taxonomy" id="667725"/>
    <lineage>
        <taxon>Eukaryota</taxon>
        <taxon>Ichthyosporea</taxon>
        <taxon>Ichthyophonida</taxon>
        <taxon>Sphaeroforma</taxon>
    </lineage>
</organism>
<proteinExistence type="predicted"/>
<gene>
    <name evidence="2" type="ORF">SARC_12263</name>
</gene>
<evidence type="ECO:0000313" key="3">
    <source>
        <dbReference type="Proteomes" id="UP000054560"/>
    </source>
</evidence>
<protein>
    <submittedName>
        <fullName evidence="2">Uncharacterized protein</fullName>
    </submittedName>
</protein>
<dbReference type="GeneID" id="25912767"/>
<feature type="chain" id="PRO_5005538678" evidence="1">
    <location>
        <begin position="25"/>
        <end position="621"/>
    </location>
</feature>
<name>A0A0L0FEN1_9EUKA</name>
<evidence type="ECO:0000313" key="2">
    <source>
        <dbReference type="EMBL" id="KNC75205.1"/>
    </source>
</evidence>
<feature type="signal peptide" evidence="1">
    <location>
        <begin position="1"/>
        <end position="24"/>
    </location>
</feature>
<dbReference type="RefSeq" id="XP_014149107.1">
    <property type="nucleotide sequence ID" value="XM_014293632.1"/>
</dbReference>
<accession>A0A0L0FEN1</accession>
<keyword evidence="3" id="KW-1185">Reference proteome</keyword>
<dbReference type="AlphaFoldDB" id="A0A0L0FEN1"/>
<evidence type="ECO:0000256" key="1">
    <source>
        <dbReference type="SAM" id="SignalP"/>
    </source>
</evidence>
<dbReference type="Proteomes" id="UP000054560">
    <property type="component" value="Unassembled WGS sequence"/>
</dbReference>